<sequence>MPPPPTNASLGTPNPVSRASGVVQFGMPGDHKYVFCDGADCPDRTLKHIAEPPPPPPLVMPKPVVVEPPVIEEREEAPPPKPKVKHHKKHKPVKKPVKRLDCPATK</sequence>
<accession>A0A1V2VVT4</accession>
<proteinExistence type="predicted"/>
<dbReference type="EMBL" id="MUTJ01000092">
    <property type="protein sequence ID" value="ONU77804.1"/>
    <property type="molecule type" value="Genomic_DNA"/>
</dbReference>
<reference evidence="2 3" key="1">
    <citation type="submission" date="2016-08" db="EMBL/GenBank/DDBJ databases">
        <authorList>
            <person name="Seilhamer J.J."/>
        </authorList>
    </citation>
    <scope>NUCLEOTIDE SEQUENCE [LARGE SCALE GENOMIC DNA]</scope>
    <source>
        <strain evidence="2 3">VC14762</strain>
    </source>
</reference>
<comment type="caution">
    <text evidence="2">The sequence shown here is derived from an EMBL/GenBank/DDBJ whole genome shotgun (WGS) entry which is preliminary data.</text>
</comment>
<protein>
    <submittedName>
        <fullName evidence="2">Uncharacterized protein</fullName>
    </submittedName>
</protein>
<feature type="compositionally biased region" description="Basic residues" evidence="1">
    <location>
        <begin position="82"/>
        <end position="97"/>
    </location>
</feature>
<name>A0A1V2VVT4_9BURK</name>
<gene>
    <name evidence="2" type="ORF">A8E72_30600</name>
</gene>
<dbReference type="Proteomes" id="UP000188543">
    <property type="component" value="Unassembled WGS sequence"/>
</dbReference>
<feature type="region of interest" description="Disordered" evidence="1">
    <location>
        <begin position="71"/>
        <end position="106"/>
    </location>
</feature>
<organism evidence="2 3">
    <name type="scientific">Burkholderia cenocepacia</name>
    <dbReference type="NCBI Taxonomy" id="95486"/>
    <lineage>
        <taxon>Bacteria</taxon>
        <taxon>Pseudomonadati</taxon>
        <taxon>Pseudomonadota</taxon>
        <taxon>Betaproteobacteria</taxon>
        <taxon>Burkholderiales</taxon>
        <taxon>Burkholderiaceae</taxon>
        <taxon>Burkholderia</taxon>
        <taxon>Burkholderia cepacia complex</taxon>
    </lineage>
</organism>
<dbReference type="AlphaFoldDB" id="A0A1V2VVT4"/>
<evidence type="ECO:0000256" key="1">
    <source>
        <dbReference type="SAM" id="MobiDB-lite"/>
    </source>
</evidence>
<evidence type="ECO:0000313" key="2">
    <source>
        <dbReference type="EMBL" id="ONU77804.1"/>
    </source>
</evidence>
<evidence type="ECO:0000313" key="3">
    <source>
        <dbReference type="Proteomes" id="UP000188543"/>
    </source>
</evidence>